<dbReference type="Proteomes" id="UP000070444">
    <property type="component" value="Unassembled WGS sequence"/>
</dbReference>
<feature type="chain" id="PRO_5007294785" description="ER membrane protein complex subunit 10" evidence="1">
    <location>
        <begin position="24"/>
        <end position="212"/>
    </location>
</feature>
<evidence type="ECO:0000313" key="3">
    <source>
        <dbReference type="Proteomes" id="UP000070444"/>
    </source>
</evidence>
<feature type="signal peptide" evidence="1">
    <location>
        <begin position="1"/>
        <end position="23"/>
    </location>
</feature>
<evidence type="ECO:0000313" key="2">
    <source>
        <dbReference type="EMBL" id="KXN74278.1"/>
    </source>
</evidence>
<organism evidence="2 3">
    <name type="scientific">Conidiobolus coronatus (strain ATCC 28846 / CBS 209.66 / NRRL 28638)</name>
    <name type="common">Delacroixia coronata</name>
    <dbReference type="NCBI Taxonomy" id="796925"/>
    <lineage>
        <taxon>Eukaryota</taxon>
        <taxon>Fungi</taxon>
        <taxon>Fungi incertae sedis</taxon>
        <taxon>Zoopagomycota</taxon>
        <taxon>Entomophthoromycotina</taxon>
        <taxon>Entomophthoromycetes</taxon>
        <taxon>Entomophthorales</taxon>
        <taxon>Ancylistaceae</taxon>
        <taxon>Conidiobolus</taxon>
    </lineage>
</organism>
<dbReference type="Pfam" id="PF21203">
    <property type="entry name" value="ECM10"/>
    <property type="match status" value="1"/>
</dbReference>
<evidence type="ECO:0000256" key="1">
    <source>
        <dbReference type="SAM" id="SignalP"/>
    </source>
</evidence>
<name>A0A137PH18_CONC2</name>
<sequence>MYTFKPLITLNLLLLLLLNFVICDQSSQIDEYPLLVSPSLEENWTEVGIIGYDKSQNTVDFTPTNHFQLEGTGDLKDSVKISLRTRTNSHKDKNIAFKLIQFDAKCPLEIELIIQDGQVWNFNLRTTNKKVVCEDMDPVVKVDTVKIYNVQEGPEPKYHEEYKDEFAPKEEVADKRSFFMKYWYIIVPVLGVILLAGGDDEPSASGQGEKKD</sequence>
<gene>
    <name evidence="2" type="ORF">CONCODRAFT_67612</name>
</gene>
<protein>
    <recommendedName>
        <fullName evidence="4">ER membrane protein complex subunit 10</fullName>
    </recommendedName>
</protein>
<proteinExistence type="predicted"/>
<keyword evidence="3" id="KW-1185">Reference proteome</keyword>
<dbReference type="EMBL" id="KQ964425">
    <property type="protein sequence ID" value="KXN74278.1"/>
    <property type="molecule type" value="Genomic_DNA"/>
</dbReference>
<reference evidence="2 3" key="1">
    <citation type="journal article" date="2015" name="Genome Biol. Evol.">
        <title>Phylogenomic analyses indicate that early fungi evolved digesting cell walls of algal ancestors of land plants.</title>
        <authorList>
            <person name="Chang Y."/>
            <person name="Wang S."/>
            <person name="Sekimoto S."/>
            <person name="Aerts A.L."/>
            <person name="Choi C."/>
            <person name="Clum A."/>
            <person name="LaButti K.M."/>
            <person name="Lindquist E.A."/>
            <person name="Yee Ngan C."/>
            <person name="Ohm R.A."/>
            <person name="Salamov A.A."/>
            <person name="Grigoriev I.V."/>
            <person name="Spatafora J.W."/>
            <person name="Berbee M.L."/>
        </authorList>
    </citation>
    <scope>NUCLEOTIDE SEQUENCE [LARGE SCALE GENOMIC DNA]</scope>
    <source>
        <strain evidence="2 3">NRRL 28638</strain>
    </source>
</reference>
<dbReference type="OrthoDB" id="1894652at2759"/>
<keyword evidence="1" id="KW-0732">Signal</keyword>
<evidence type="ECO:0008006" key="4">
    <source>
        <dbReference type="Google" id="ProtNLM"/>
    </source>
</evidence>
<dbReference type="AlphaFoldDB" id="A0A137PH18"/>
<accession>A0A137PH18</accession>